<evidence type="ECO:0000313" key="5">
    <source>
        <dbReference type="Proteomes" id="UP000240708"/>
    </source>
</evidence>
<evidence type="ECO:0000256" key="2">
    <source>
        <dbReference type="ARBA" id="ARBA00022679"/>
    </source>
</evidence>
<dbReference type="InterPro" id="IPR029026">
    <property type="entry name" value="tRNA_m1G_MTases_N"/>
</dbReference>
<dbReference type="Gene3D" id="3.40.1280.10">
    <property type="match status" value="1"/>
</dbReference>
<feature type="domain" description="tRNA/rRNA methyltransferase SpoU type" evidence="3">
    <location>
        <begin position="25"/>
        <end position="167"/>
    </location>
</feature>
<dbReference type="PANTHER" id="PTHR46429:SF1">
    <property type="entry name" value="23S RRNA (GUANOSINE-2'-O-)-METHYLTRANSFERASE RLMB"/>
    <property type="match status" value="1"/>
</dbReference>
<comment type="caution">
    <text evidence="4">The sequence shown here is derived from an EMBL/GenBank/DDBJ whole genome shotgun (WGS) entry which is preliminary data.</text>
</comment>
<proteinExistence type="predicted"/>
<dbReference type="GO" id="GO:0008173">
    <property type="term" value="F:RNA methyltransferase activity"/>
    <property type="evidence" value="ECO:0007669"/>
    <property type="project" value="InterPro"/>
</dbReference>
<dbReference type="SUPFAM" id="SSF75217">
    <property type="entry name" value="alpha/beta knot"/>
    <property type="match status" value="1"/>
</dbReference>
<sequence length="181" mass="20342">MKKLSMEELNRLSVEEFKKRDKAPLVIVLDNVRSLNNVGSAFRTSDAFLIEKICLCGITGTPPHREIQKTALGATESVEWEYFENTSKAIEELREAGFNICALEQVDQSVPLNEFQPDKGKKYALVFGNEVFGVEQEVILKSDHVLEIPQLGTKHSLNISVSMGIAIWDFVVKLNLFQNEG</sequence>
<dbReference type="InterPro" id="IPR001537">
    <property type="entry name" value="SpoU_MeTrfase"/>
</dbReference>
<dbReference type="AlphaFoldDB" id="A0A2P8E494"/>
<name>A0A2P8E494_9BACT</name>
<dbReference type="GO" id="GO:0032259">
    <property type="term" value="P:methylation"/>
    <property type="evidence" value="ECO:0007669"/>
    <property type="project" value="UniProtKB-KW"/>
</dbReference>
<evidence type="ECO:0000256" key="1">
    <source>
        <dbReference type="ARBA" id="ARBA00022603"/>
    </source>
</evidence>
<dbReference type="Proteomes" id="UP000240708">
    <property type="component" value="Unassembled WGS sequence"/>
</dbReference>
<keyword evidence="1 4" id="KW-0489">Methyltransferase</keyword>
<evidence type="ECO:0000313" key="4">
    <source>
        <dbReference type="EMBL" id="PSL04290.1"/>
    </source>
</evidence>
<keyword evidence="2" id="KW-0808">Transferase</keyword>
<dbReference type="RefSeq" id="WP_245889523.1">
    <property type="nucleotide sequence ID" value="NZ_JAUVYL010000068.1"/>
</dbReference>
<dbReference type="GO" id="GO:0006396">
    <property type="term" value="P:RNA processing"/>
    <property type="evidence" value="ECO:0007669"/>
    <property type="project" value="InterPro"/>
</dbReference>
<dbReference type="InterPro" id="IPR029028">
    <property type="entry name" value="Alpha/beta_knot_MTases"/>
</dbReference>
<dbReference type="CDD" id="cd18097">
    <property type="entry name" value="SpoU-like"/>
    <property type="match status" value="1"/>
</dbReference>
<keyword evidence="5" id="KW-1185">Reference proteome</keyword>
<dbReference type="PANTHER" id="PTHR46429">
    <property type="entry name" value="23S RRNA (GUANOSINE-2'-O-)-METHYLTRANSFERASE RLMB"/>
    <property type="match status" value="1"/>
</dbReference>
<gene>
    <name evidence="4" type="ORF">CLV48_10529</name>
</gene>
<dbReference type="Pfam" id="PF00588">
    <property type="entry name" value="SpoU_methylase"/>
    <property type="match status" value="1"/>
</dbReference>
<evidence type="ECO:0000259" key="3">
    <source>
        <dbReference type="Pfam" id="PF00588"/>
    </source>
</evidence>
<organism evidence="4 5">
    <name type="scientific">Cecembia rubra</name>
    <dbReference type="NCBI Taxonomy" id="1485585"/>
    <lineage>
        <taxon>Bacteria</taxon>
        <taxon>Pseudomonadati</taxon>
        <taxon>Bacteroidota</taxon>
        <taxon>Cytophagia</taxon>
        <taxon>Cytophagales</taxon>
        <taxon>Cyclobacteriaceae</taxon>
        <taxon>Cecembia</taxon>
    </lineage>
</organism>
<protein>
    <submittedName>
        <fullName evidence="4">SpoU rRNA methylase family protein</fullName>
    </submittedName>
</protein>
<dbReference type="EMBL" id="PYGF01000005">
    <property type="protein sequence ID" value="PSL04290.1"/>
    <property type="molecule type" value="Genomic_DNA"/>
</dbReference>
<reference evidence="4 5" key="1">
    <citation type="submission" date="2018-03" db="EMBL/GenBank/DDBJ databases">
        <title>Genomic Encyclopedia of Archaeal and Bacterial Type Strains, Phase II (KMG-II): from individual species to whole genera.</title>
        <authorList>
            <person name="Goeker M."/>
        </authorList>
    </citation>
    <scope>NUCLEOTIDE SEQUENCE [LARGE SCALE GENOMIC DNA]</scope>
    <source>
        <strain evidence="4 5">DSM 28057</strain>
    </source>
</reference>
<dbReference type="GO" id="GO:0003723">
    <property type="term" value="F:RNA binding"/>
    <property type="evidence" value="ECO:0007669"/>
    <property type="project" value="InterPro"/>
</dbReference>
<dbReference type="InterPro" id="IPR004441">
    <property type="entry name" value="rRNA_MeTrfase_TrmH"/>
</dbReference>
<accession>A0A2P8E494</accession>
<dbReference type="GO" id="GO:0005829">
    <property type="term" value="C:cytosol"/>
    <property type="evidence" value="ECO:0007669"/>
    <property type="project" value="TreeGrafter"/>
</dbReference>